<dbReference type="EMBL" id="CDRZ01000297">
    <property type="protein sequence ID" value="CEO90540.1"/>
    <property type="molecule type" value="Genomic_DNA"/>
</dbReference>
<dbReference type="RefSeq" id="WP_044666283.1">
    <property type="nucleotide sequence ID" value="NZ_CDRZ01000297.1"/>
</dbReference>
<evidence type="ECO:0000256" key="1">
    <source>
        <dbReference type="ARBA" id="ARBA00004613"/>
    </source>
</evidence>
<dbReference type="OrthoDB" id="9778320at2"/>
<dbReference type="InterPro" id="IPR011330">
    <property type="entry name" value="Glyco_hydro/deAcase_b/a-brl"/>
</dbReference>
<name>A0A0B7MKG2_9FIRM</name>
<dbReference type="AlphaFoldDB" id="A0A0B7MKG2"/>
<evidence type="ECO:0000313" key="6">
    <source>
        <dbReference type="Proteomes" id="UP000046155"/>
    </source>
</evidence>
<dbReference type="SUPFAM" id="SSF88713">
    <property type="entry name" value="Glycoside hydrolase/deacetylase"/>
    <property type="match status" value="1"/>
</dbReference>
<keyword evidence="3" id="KW-1133">Transmembrane helix</keyword>
<dbReference type="Gene3D" id="3.20.20.370">
    <property type="entry name" value="Glycoside hydrolase/deacetylase"/>
    <property type="match status" value="1"/>
</dbReference>
<organism evidence="5 6">
    <name type="scientific">Syntrophaceticus schinkii</name>
    <dbReference type="NCBI Taxonomy" id="499207"/>
    <lineage>
        <taxon>Bacteria</taxon>
        <taxon>Bacillati</taxon>
        <taxon>Bacillota</taxon>
        <taxon>Clostridia</taxon>
        <taxon>Thermoanaerobacterales</taxon>
        <taxon>Thermoanaerobacterales Family III. Incertae Sedis</taxon>
        <taxon>Syntrophaceticus</taxon>
    </lineage>
</organism>
<dbReference type="InterPro" id="IPR051398">
    <property type="entry name" value="Polysacch_Deacetylase"/>
</dbReference>
<dbReference type="Pfam" id="PF01522">
    <property type="entry name" value="Polysacc_deac_1"/>
    <property type="match status" value="1"/>
</dbReference>
<evidence type="ECO:0000256" key="3">
    <source>
        <dbReference type="SAM" id="Phobius"/>
    </source>
</evidence>
<keyword evidence="2" id="KW-0732">Signal</keyword>
<keyword evidence="6" id="KW-1185">Reference proteome</keyword>
<evidence type="ECO:0000259" key="4">
    <source>
        <dbReference type="PROSITE" id="PS51677"/>
    </source>
</evidence>
<reference evidence="6" key="1">
    <citation type="submission" date="2015-01" db="EMBL/GenBank/DDBJ databases">
        <authorList>
            <person name="Manzoor Shahid"/>
            <person name="Zubair Saima"/>
        </authorList>
    </citation>
    <scope>NUCLEOTIDE SEQUENCE [LARGE SCALE GENOMIC DNA]</scope>
    <source>
        <strain evidence="6">Sp3</strain>
    </source>
</reference>
<dbReference type="GO" id="GO:0016810">
    <property type="term" value="F:hydrolase activity, acting on carbon-nitrogen (but not peptide) bonds"/>
    <property type="evidence" value="ECO:0007669"/>
    <property type="project" value="InterPro"/>
</dbReference>
<feature type="transmembrane region" description="Helical" evidence="3">
    <location>
        <begin position="16"/>
        <end position="38"/>
    </location>
</feature>
<sequence length="333" mass="38042">MRKEPVLTGGQKTNRYMSLICIAIILILFFTVLLVWYFNVYPHWISWVEANISKKHSAVPNVPIYYQDQVTVLMYHHVSPAMKGEGYVTPQRFNRDLELLKLNGFNFIPVERLAAFTEGEVDVPPNAVVVTFDDGYEDFYLHAFPVLKKYQVPSIVFIIGGMIGKDGYLNWDQVRSMERSGLVTIGGHTFDQHYRVPVSPGKKMPASVGCIYDPQSGYYETREEYLQRMTEDCRLLQEIFMAELGHSTAYYAYPYGAYSQDYINVLKEFGYRNIFTVLSGSNKMKQNPTLYYRINAGTPRMPPEKLVARLITGGASAVVPASQPVDWSPAWDM</sequence>
<dbReference type="GO" id="GO:0005576">
    <property type="term" value="C:extracellular region"/>
    <property type="evidence" value="ECO:0007669"/>
    <property type="project" value="UniProtKB-SubCell"/>
</dbReference>
<gene>
    <name evidence="5" type="ORF">SSCH_950007</name>
</gene>
<evidence type="ECO:0000313" key="5">
    <source>
        <dbReference type="EMBL" id="CEO90540.1"/>
    </source>
</evidence>
<proteinExistence type="predicted"/>
<dbReference type="PANTHER" id="PTHR34216:SF3">
    <property type="entry name" value="POLY-BETA-1,6-N-ACETYL-D-GLUCOSAMINE N-DEACETYLASE"/>
    <property type="match status" value="1"/>
</dbReference>
<dbReference type="InterPro" id="IPR002509">
    <property type="entry name" value="NODB_dom"/>
</dbReference>
<accession>A0A0B7MKG2</accession>
<dbReference type="PROSITE" id="PS51677">
    <property type="entry name" value="NODB"/>
    <property type="match status" value="1"/>
</dbReference>
<keyword evidence="3" id="KW-0812">Transmembrane</keyword>
<evidence type="ECO:0000256" key="2">
    <source>
        <dbReference type="ARBA" id="ARBA00022729"/>
    </source>
</evidence>
<dbReference type="PANTHER" id="PTHR34216">
    <property type="match status" value="1"/>
</dbReference>
<dbReference type="GO" id="GO:0005975">
    <property type="term" value="P:carbohydrate metabolic process"/>
    <property type="evidence" value="ECO:0007669"/>
    <property type="project" value="InterPro"/>
</dbReference>
<feature type="domain" description="NodB homology" evidence="4">
    <location>
        <begin position="126"/>
        <end position="333"/>
    </location>
</feature>
<comment type="subcellular location">
    <subcellularLocation>
        <location evidence="1">Secreted</location>
    </subcellularLocation>
</comment>
<protein>
    <submittedName>
        <fullName evidence="5">Polysaccharide deacetylase</fullName>
    </submittedName>
</protein>
<dbReference type="Proteomes" id="UP000046155">
    <property type="component" value="Unassembled WGS sequence"/>
</dbReference>
<keyword evidence="3" id="KW-0472">Membrane</keyword>